<comment type="caution">
    <text evidence="2">The sequence shown here is derived from an EMBL/GenBank/DDBJ whole genome shotgun (WGS) entry which is preliminary data.</text>
</comment>
<name>A0A831K3D5_9GAMM</name>
<dbReference type="InterPro" id="IPR036291">
    <property type="entry name" value="NAD(P)-bd_dom_sf"/>
</dbReference>
<dbReference type="AlphaFoldDB" id="A0A831K3D5"/>
<dbReference type="Pfam" id="PF13380">
    <property type="entry name" value="CoA_binding_2"/>
    <property type="match status" value="1"/>
</dbReference>
<dbReference type="SMART" id="SM00881">
    <property type="entry name" value="CoA_binding"/>
    <property type="match status" value="1"/>
</dbReference>
<dbReference type="InterPro" id="IPR003781">
    <property type="entry name" value="CoA-bd"/>
</dbReference>
<organism evidence="2">
    <name type="scientific">Thiolapillus brandeum</name>
    <dbReference type="NCBI Taxonomy" id="1076588"/>
    <lineage>
        <taxon>Bacteria</taxon>
        <taxon>Pseudomonadati</taxon>
        <taxon>Pseudomonadota</taxon>
        <taxon>Gammaproteobacteria</taxon>
        <taxon>Chromatiales</taxon>
        <taxon>Sedimenticolaceae</taxon>
        <taxon>Thiolapillus</taxon>
    </lineage>
</organism>
<dbReference type="Gene3D" id="3.40.50.720">
    <property type="entry name" value="NAD(P)-binding Rossmann-like Domain"/>
    <property type="match status" value="1"/>
</dbReference>
<accession>A0A831K3D5</accession>
<dbReference type="SUPFAM" id="SSF51735">
    <property type="entry name" value="NAD(P)-binding Rossmann-fold domains"/>
    <property type="match status" value="1"/>
</dbReference>
<evidence type="ECO:0000313" key="2">
    <source>
        <dbReference type="EMBL" id="HDK38056.1"/>
    </source>
</evidence>
<sequence length="125" mass="13938">MDTNNHHTVVLGATNKPARYANQAIRLLRQKGFHKITPVHPKLRESEGLPVTNDLADIEQPVDTLTLYVGTVRLLPMIKKIVDLKPGRVIFNPGTESTPLQHALDRAGIPWEEACTLVLLRTGQF</sequence>
<evidence type="ECO:0000259" key="1">
    <source>
        <dbReference type="SMART" id="SM00881"/>
    </source>
</evidence>
<dbReference type="EMBL" id="DRCV01000154">
    <property type="protein sequence ID" value="HDK38056.1"/>
    <property type="molecule type" value="Genomic_DNA"/>
</dbReference>
<proteinExistence type="predicted"/>
<gene>
    <name evidence="2" type="ORF">ENG92_03465</name>
</gene>
<reference evidence="2" key="1">
    <citation type="journal article" date="2020" name="mSystems">
        <title>Genome- and Community-Level Interaction Insights into Carbon Utilization and Element Cycling Functions of Hydrothermarchaeota in Hydrothermal Sediment.</title>
        <authorList>
            <person name="Zhou Z."/>
            <person name="Liu Y."/>
            <person name="Xu W."/>
            <person name="Pan J."/>
            <person name="Luo Z.H."/>
            <person name="Li M."/>
        </authorList>
    </citation>
    <scope>NUCLEOTIDE SEQUENCE [LARGE SCALE GENOMIC DNA]</scope>
    <source>
        <strain evidence="2">HyVt-26</strain>
    </source>
</reference>
<dbReference type="Proteomes" id="UP000885822">
    <property type="component" value="Unassembled WGS sequence"/>
</dbReference>
<protein>
    <submittedName>
        <fullName evidence="2">CoA-binding protein</fullName>
    </submittedName>
</protein>
<feature type="domain" description="CoA-binding" evidence="1">
    <location>
        <begin position="1"/>
        <end position="95"/>
    </location>
</feature>